<dbReference type="OrthoDB" id="115213at2"/>
<feature type="domain" description="YdhG-like" evidence="1">
    <location>
        <begin position="30"/>
        <end position="120"/>
    </location>
</feature>
<reference evidence="2 3" key="1">
    <citation type="submission" date="2018-03" db="EMBL/GenBank/DDBJ databases">
        <authorList>
            <person name="Keele B.F."/>
        </authorList>
    </citation>
    <scope>NUCLEOTIDE SEQUENCE [LARGE SCALE GENOMIC DNA]</scope>
    <source>
        <strain evidence="2 3">YL28-9</strain>
    </source>
</reference>
<dbReference type="Pfam" id="PF08818">
    <property type="entry name" value="DUF1801"/>
    <property type="match status" value="1"/>
</dbReference>
<accession>A0A2T3HLB2</accession>
<dbReference type="InterPro" id="IPR014922">
    <property type="entry name" value="YdhG-like"/>
</dbReference>
<keyword evidence="3" id="KW-1185">Reference proteome</keyword>
<dbReference type="AlphaFoldDB" id="A0A2T3HLB2"/>
<dbReference type="SUPFAM" id="SSF159888">
    <property type="entry name" value="YdhG-like"/>
    <property type="match status" value="1"/>
</dbReference>
<dbReference type="Gene3D" id="3.90.1150.200">
    <property type="match status" value="1"/>
</dbReference>
<protein>
    <recommendedName>
        <fullName evidence="1">YdhG-like domain-containing protein</fullName>
    </recommendedName>
</protein>
<name>A0A2T3HLB2_9SPHI</name>
<evidence type="ECO:0000259" key="1">
    <source>
        <dbReference type="Pfam" id="PF08818"/>
    </source>
</evidence>
<organism evidence="2 3">
    <name type="scientific">Pedobacter yulinensis</name>
    <dbReference type="NCBI Taxonomy" id="2126353"/>
    <lineage>
        <taxon>Bacteria</taxon>
        <taxon>Pseudomonadati</taxon>
        <taxon>Bacteroidota</taxon>
        <taxon>Sphingobacteriia</taxon>
        <taxon>Sphingobacteriales</taxon>
        <taxon>Sphingobacteriaceae</taxon>
        <taxon>Pedobacter</taxon>
    </lineage>
</organism>
<sequence>MTIMHMKKEETGSGTVAEYIKAQDPAAAQSLQETREQILAAVPGATELISYQIPTIKYREAPLLAYAAYPKHCSLYTMSKAVMERYSDELSGYKKTATAVHFGAGTTLPATLLLKIIADRMAETDFMLQQREAKKMARRMAAKKGRS</sequence>
<evidence type="ECO:0000313" key="3">
    <source>
        <dbReference type="Proteomes" id="UP000240912"/>
    </source>
</evidence>
<evidence type="ECO:0000313" key="2">
    <source>
        <dbReference type="EMBL" id="PST83232.1"/>
    </source>
</evidence>
<proteinExistence type="predicted"/>
<dbReference type="Proteomes" id="UP000240912">
    <property type="component" value="Unassembled WGS sequence"/>
</dbReference>
<comment type="caution">
    <text evidence="2">The sequence shown here is derived from an EMBL/GenBank/DDBJ whole genome shotgun (WGS) entry which is preliminary data.</text>
</comment>
<dbReference type="EMBL" id="PYLS01000005">
    <property type="protein sequence ID" value="PST83232.1"/>
    <property type="molecule type" value="Genomic_DNA"/>
</dbReference>
<gene>
    <name evidence="2" type="ORF">C7T94_11605</name>
</gene>